<accession>A0A1Y1V9V4</accession>
<dbReference type="STRING" id="1754191.A0A1Y1V9V4"/>
<gene>
    <name evidence="4" type="ORF">BCR36DRAFT_404352</name>
</gene>
<protein>
    <recommendedName>
        <fullName evidence="2">Methyltransferase-like protein 5</fullName>
    </recommendedName>
</protein>
<comment type="caution">
    <text evidence="4">The sequence shown here is derived from an EMBL/GenBank/DDBJ whole genome shotgun (WGS) entry which is preliminary data.</text>
</comment>
<dbReference type="Proteomes" id="UP000193719">
    <property type="component" value="Unassembled WGS sequence"/>
</dbReference>
<dbReference type="InterPro" id="IPR051720">
    <property type="entry name" value="rRNA_MeTrfase/Polyamine_Synth"/>
</dbReference>
<dbReference type="GO" id="GO:0003676">
    <property type="term" value="F:nucleic acid binding"/>
    <property type="evidence" value="ECO:0007669"/>
    <property type="project" value="InterPro"/>
</dbReference>
<dbReference type="CDD" id="cd02440">
    <property type="entry name" value="AdoMet_MTases"/>
    <property type="match status" value="1"/>
</dbReference>
<dbReference type="Pfam" id="PF05175">
    <property type="entry name" value="MTS"/>
    <property type="match status" value="1"/>
</dbReference>
<comment type="similarity">
    <text evidence="1">Belongs to the methyltransferase superfamily. PrmA family.</text>
</comment>
<organism evidence="4 5">
    <name type="scientific">Piromyces finnis</name>
    <dbReference type="NCBI Taxonomy" id="1754191"/>
    <lineage>
        <taxon>Eukaryota</taxon>
        <taxon>Fungi</taxon>
        <taxon>Fungi incertae sedis</taxon>
        <taxon>Chytridiomycota</taxon>
        <taxon>Chytridiomycota incertae sedis</taxon>
        <taxon>Neocallimastigomycetes</taxon>
        <taxon>Neocallimastigales</taxon>
        <taxon>Neocallimastigaceae</taxon>
        <taxon>Piromyces</taxon>
    </lineage>
</organism>
<proteinExistence type="inferred from homology"/>
<evidence type="ECO:0000256" key="2">
    <source>
        <dbReference type="ARBA" id="ARBA00041374"/>
    </source>
</evidence>
<dbReference type="PROSITE" id="PS00092">
    <property type="entry name" value="N6_MTASE"/>
    <property type="match status" value="1"/>
</dbReference>
<dbReference type="Gene3D" id="3.40.50.150">
    <property type="entry name" value="Vaccinia Virus protein VP39"/>
    <property type="match status" value="1"/>
</dbReference>
<dbReference type="GO" id="GO:0008988">
    <property type="term" value="F:rRNA (adenine-N6-)-methyltransferase activity"/>
    <property type="evidence" value="ECO:0007669"/>
    <property type="project" value="TreeGrafter"/>
</dbReference>
<dbReference type="PANTHER" id="PTHR23290">
    <property type="entry name" value="RRNA N6-ADENOSINE-METHYLTRANSFERASE METTL5"/>
    <property type="match status" value="1"/>
</dbReference>
<dbReference type="SUPFAM" id="SSF53335">
    <property type="entry name" value="S-adenosyl-L-methionine-dependent methyltransferases"/>
    <property type="match status" value="1"/>
</dbReference>
<keyword evidence="4" id="KW-0808">Transferase</keyword>
<dbReference type="PANTHER" id="PTHR23290:SF0">
    <property type="entry name" value="RRNA N6-ADENOSINE-METHYLTRANSFERASE METTL5"/>
    <property type="match status" value="1"/>
</dbReference>
<dbReference type="AlphaFoldDB" id="A0A1Y1V9V4"/>
<evidence type="ECO:0000313" key="4">
    <source>
        <dbReference type="EMBL" id="ORX50741.1"/>
    </source>
</evidence>
<sequence length="210" mass="23947">MIKLKQLESLLQDVDVFEKPKIQFEQYPTSAHIASRMLYTAQSMYDDIEDKVVADLGCGCGVLSIGANQLGALYNLAFDIDDSALEICRENMEGFEIENMDLINVDVETLTLRDKVDTVFMNPPFGTKTHKGIDMVFLKKAIDISTRAVYSLHKTSTRDHIFKKAKEWGVSCEVVAELRYDIPAMYKFHKKKSVDIQVDFLRFAHPDPKQ</sequence>
<reference evidence="4 5" key="2">
    <citation type="submission" date="2016-08" db="EMBL/GenBank/DDBJ databases">
        <title>Pervasive Adenine N6-methylation of Active Genes in Fungi.</title>
        <authorList>
            <consortium name="DOE Joint Genome Institute"/>
            <person name="Mondo S.J."/>
            <person name="Dannebaum R.O."/>
            <person name="Kuo R.C."/>
            <person name="Labutti K."/>
            <person name="Haridas S."/>
            <person name="Kuo A."/>
            <person name="Salamov A."/>
            <person name="Ahrendt S.R."/>
            <person name="Lipzen A."/>
            <person name="Sullivan W."/>
            <person name="Andreopoulos W.B."/>
            <person name="Clum A."/>
            <person name="Lindquist E."/>
            <person name="Daum C."/>
            <person name="Ramamoorthy G.K."/>
            <person name="Gryganskyi A."/>
            <person name="Culley D."/>
            <person name="Magnuson J.K."/>
            <person name="James T.Y."/>
            <person name="O'Malley M.A."/>
            <person name="Stajich J.E."/>
            <person name="Spatafora J.W."/>
            <person name="Visel A."/>
            <person name="Grigoriev I.V."/>
        </authorList>
    </citation>
    <scope>NUCLEOTIDE SEQUENCE [LARGE SCALE GENOMIC DNA]</scope>
    <source>
        <strain evidence="5">finn</strain>
    </source>
</reference>
<evidence type="ECO:0000256" key="1">
    <source>
        <dbReference type="ARBA" id="ARBA00009741"/>
    </source>
</evidence>
<feature type="domain" description="Methyltransferase small" evidence="3">
    <location>
        <begin position="43"/>
        <end position="141"/>
    </location>
</feature>
<name>A0A1Y1V9V4_9FUNG</name>
<reference evidence="4 5" key="1">
    <citation type="submission" date="2016-08" db="EMBL/GenBank/DDBJ databases">
        <title>Genomes of anaerobic fungi encode conserved fungal cellulosomes for biomass hydrolysis.</title>
        <authorList>
            <consortium name="DOE Joint Genome Institute"/>
            <person name="Haitjema C.H."/>
            <person name="Gilmore S.P."/>
            <person name="Henske J.K."/>
            <person name="Solomon K.V."/>
            <person name="De Groot R."/>
            <person name="Kuo A."/>
            <person name="Mondo S.J."/>
            <person name="Salamov A.A."/>
            <person name="Labutti K."/>
            <person name="Zhao Z."/>
            <person name="Chiniquy J."/>
            <person name="Barry K."/>
            <person name="Brewer H.M."/>
            <person name="Purvine S.O."/>
            <person name="Wright A.T."/>
            <person name="Boxma B."/>
            <person name="Van Alen T."/>
            <person name="Hackstein J.H."/>
            <person name="Baker S.E."/>
            <person name="Grigoriev I.V."/>
            <person name="O'Malley M.A."/>
        </authorList>
    </citation>
    <scope>NUCLEOTIDE SEQUENCE [LARGE SCALE GENOMIC DNA]</scope>
    <source>
        <strain evidence="5">finn</strain>
    </source>
</reference>
<dbReference type="EMBL" id="MCFH01000020">
    <property type="protein sequence ID" value="ORX50741.1"/>
    <property type="molecule type" value="Genomic_DNA"/>
</dbReference>
<keyword evidence="5" id="KW-1185">Reference proteome</keyword>
<dbReference type="OrthoDB" id="7848332at2759"/>
<evidence type="ECO:0000313" key="5">
    <source>
        <dbReference type="Proteomes" id="UP000193719"/>
    </source>
</evidence>
<dbReference type="InterPro" id="IPR007848">
    <property type="entry name" value="Small_mtfrase_dom"/>
</dbReference>
<dbReference type="InterPro" id="IPR002052">
    <property type="entry name" value="DNA_methylase_N6_adenine_CS"/>
</dbReference>
<keyword evidence="4" id="KW-0489">Methyltransferase</keyword>
<evidence type="ECO:0000259" key="3">
    <source>
        <dbReference type="Pfam" id="PF05175"/>
    </source>
</evidence>
<dbReference type="InterPro" id="IPR029063">
    <property type="entry name" value="SAM-dependent_MTases_sf"/>
</dbReference>